<proteinExistence type="predicted"/>
<name>A0A319CV49_9EURO</name>
<dbReference type="SMART" id="SM00248">
    <property type="entry name" value="ANK"/>
    <property type="match status" value="4"/>
</dbReference>
<protein>
    <submittedName>
        <fullName evidence="1">Ankyrin</fullName>
    </submittedName>
</protein>
<reference evidence="1 2" key="1">
    <citation type="submission" date="2018-02" db="EMBL/GenBank/DDBJ databases">
        <title>The genomes of Aspergillus section Nigri reveals drivers in fungal speciation.</title>
        <authorList>
            <consortium name="DOE Joint Genome Institute"/>
            <person name="Vesth T.C."/>
            <person name="Nybo J."/>
            <person name="Theobald S."/>
            <person name="Brandl J."/>
            <person name="Frisvad J.C."/>
            <person name="Nielsen K.F."/>
            <person name="Lyhne E.K."/>
            <person name="Kogle M.E."/>
            <person name="Kuo A."/>
            <person name="Riley R."/>
            <person name="Clum A."/>
            <person name="Nolan M."/>
            <person name="Lipzen A."/>
            <person name="Salamov A."/>
            <person name="Henrissat B."/>
            <person name="Wiebenga A."/>
            <person name="De vries R.P."/>
            <person name="Grigoriev I.V."/>
            <person name="Mortensen U.H."/>
            <person name="Andersen M.R."/>
            <person name="Baker S.E."/>
        </authorList>
    </citation>
    <scope>NUCLEOTIDE SEQUENCE [LARGE SCALE GENOMIC DNA]</scope>
    <source>
        <strain evidence="1 2">CBS 707.79</strain>
    </source>
</reference>
<dbReference type="SUPFAM" id="SSF48403">
    <property type="entry name" value="Ankyrin repeat"/>
    <property type="match status" value="1"/>
</dbReference>
<evidence type="ECO:0000313" key="1">
    <source>
        <dbReference type="EMBL" id="PYH88459.1"/>
    </source>
</evidence>
<dbReference type="VEuPathDB" id="FungiDB:BO71DRAFT_435716"/>
<sequence>MSSNSAEEAAHAPPLSVHEQELEATYDRKYDIIKRSEPLSRLFAENALIWVITAARPFKSAELFAAIQMNVSDNPEDGPDTIIPSRCSNLIDQMTVNLCQGLLEVDSQEHRSRHCGELCLSFLINAYSVLARELIPDGVPSSGPVGSIFAYAAMTIHGIFPRRSSAPPESFLEFASEDSPFYDYAKSCWYVHFQGPDNDKRSIRTLKKFIGTPQESSGYFCLWMNCGVSFFRFTIQSPSFKLVTEKDHLMRDVPDNTPVFAMAYLSLFHPVEDWWANGEFDLSRCNNWGESLLVIAAKVDFVPLSTVRLLVERWHANVDLLITSKFYGSALAAAAVAGRIDVMRYLVSTAHANASLQLPGRHGNALLAAVYCPKSLDGVRFLVEEAKVDVNMQVLDGGSGSALDAAALEENSAALEYLIEEGGADVNIRHLNGRYVNPLARAICCFEVDIVEKLLAAGASSDYSWNAGSLETRAQPVQKRDTEDVKALECKAKIKDMLCKSAPNFWNEDSFAKIPWYYGALHTREYWMM</sequence>
<keyword evidence="2" id="KW-1185">Reference proteome</keyword>
<gene>
    <name evidence="1" type="ORF">BO71DRAFT_435716</name>
</gene>
<dbReference type="PANTHER" id="PTHR46224:SF64">
    <property type="entry name" value="IQ MOTIF AND ANKYRIN REPEAT DOMAIN-CONTAINING PROTEIN 1"/>
    <property type="match status" value="1"/>
</dbReference>
<dbReference type="Gene3D" id="1.25.40.20">
    <property type="entry name" value="Ankyrin repeat-containing domain"/>
    <property type="match status" value="1"/>
</dbReference>
<organism evidence="1 2">
    <name type="scientific">Aspergillus ellipticus CBS 707.79</name>
    <dbReference type="NCBI Taxonomy" id="1448320"/>
    <lineage>
        <taxon>Eukaryota</taxon>
        <taxon>Fungi</taxon>
        <taxon>Dikarya</taxon>
        <taxon>Ascomycota</taxon>
        <taxon>Pezizomycotina</taxon>
        <taxon>Eurotiomycetes</taxon>
        <taxon>Eurotiomycetidae</taxon>
        <taxon>Eurotiales</taxon>
        <taxon>Aspergillaceae</taxon>
        <taxon>Aspergillus</taxon>
        <taxon>Aspergillus subgen. Circumdati</taxon>
    </lineage>
</organism>
<dbReference type="InterPro" id="IPR036770">
    <property type="entry name" value="Ankyrin_rpt-contain_sf"/>
</dbReference>
<accession>A0A319CV49</accession>
<dbReference type="OrthoDB" id="4472712at2759"/>
<dbReference type="Pfam" id="PF12796">
    <property type="entry name" value="Ank_2"/>
    <property type="match status" value="1"/>
</dbReference>
<dbReference type="AlphaFoldDB" id="A0A319CV49"/>
<dbReference type="STRING" id="1448320.A0A319CV49"/>
<dbReference type="InterPro" id="IPR002110">
    <property type="entry name" value="Ankyrin_rpt"/>
</dbReference>
<dbReference type="PANTHER" id="PTHR46224">
    <property type="entry name" value="ANKYRIN REPEAT FAMILY PROTEIN"/>
    <property type="match status" value="1"/>
</dbReference>
<dbReference type="Proteomes" id="UP000247810">
    <property type="component" value="Unassembled WGS sequence"/>
</dbReference>
<dbReference type="InterPro" id="IPR051616">
    <property type="entry name" value="Cul2-RING_E3_ligase_SR"/>
</dbReference>
<dbReference type="EMBL" id="KZ826090">
    <property type="protein sequence ID" value="PYH88459.1"/>
    <property type="molecule type" value="Genomic_DNA"/>
</dbReference>
<evidence type="ECO:0000313" key="2">
    <source>
        <dbReference type="Proteomes" id="UP000247810"/>
    </source>
</evidence>